<comment type="caution">
    <text evidence="5">Lacks conserved residue(s) required for the propagation of feature annotation.</text>
</comment>
<evidence type="ECO:0000313" key="8">
    <source>
        <dbReference type="EMBL" id="GAA4327297.1"/>
    </source>
</evidence>
<feature type="binding site" evidence="5">
    <location>
        <begin position="204"/>
        <end position="207"/>
    </location>
    <ligand>
        <name>substrate</name>
    </ligand>
</feature>
<comment type="function">
    <text evidence="5">Methylates the class 1 translation termination release factors RF1/PrfA and RF2/PrfB on the glutamine residue of the universally conserved GGQ motif.</text>
</comment>
<sequence length="299" mass="33406">MKTGAAEKELARQLEAVYDAGESAAVATLVFEALTGLDRSRLRLQRETGLTDEQVLRLEAITRRLLQEEPVQYVLNEAWFAGMRLYVDPAVLIPRPETEELVEWIVSDLRARGLDVFDKAPNGADRTEVLKVLDVGTGSGCIALALKQRMPRAEVWGCDVSDEALNVARRNGSTLDIRVDFQGVDFLSDAQQTLLPSVDVLVSNPPYIPLKDRSSMHGNVVQWEPHTALFVPDNDPLLFYAAIARFCNRRLHTGGVVYLEIHEELGAAVTELFRHAGYANVELRKDLQGKDRMVRVSRI</sequence>
<organism evidence="8 9">
    <name type="scientific">Flaviaesturariibacter amylovorans</name>
    <dbReference type="NCBI Taxonomy" id="1084520"/>
    <lineage>
        <taxon>Bacteria</taxon>
        <taxon>Pseudomonadati</taxon>
        <taxon>Bacteroidota</taxon>
        <taxon>Chitinophagia</taxon>
        <taxon>Chitinophagales</taxon>
        <taxon>Chitinophagaceae</taxon>
        <taxon>Flaviaestuariibacter</taxon>
    </lineage>
</organism>
<keyword evidence="3 5" id="KW-0949">S-adenosyl-L-methionine</keyword>
<dbReference type="SUPFAM" id="SSF53335">
    <property type="entry name" value="S-adenosyl-L-methionine-dependent methyltransferases"/>
    <property type="match status" value="1"/>
</dbReference>
<dbReference type="Proteomes" id="UP001501725">
    <property type="component" value="Unassembled WGS sequence"/>
</dbReference>
<comment type="caution">
    <text evidence="8">The sequence shown here is derived from an EMBL/GenBank/DDBJ whole genome shotgun (WGS) entry which is preliminary data.</text>
</comment>
<evidence type="ECO:0000313" key="9">
    <source>
        <dbReference type="Proteomes" id="UP001501725"/>
    </source>
</evidence>
<feature type="domain" description="Methyltransferase small" evidence="6">
    <location>
        <begin position="131"/>
        <end position="208"/>
    </location>
</feature>
<protein>
    <recommendedName>
        <fullName evidence="5">Release factor glutamine methyltransferase</fullName>
        <shortName evidence="5">RF MTase</shortName>
        <ecNumber evidence="5">2.1.1.297</ecNumber>
    </recommendedName>
    <alternativeName>
        <fullName evidence="5">N5-glutamine methyltransferase PrmC</fullName>
    </alternativeName>
    <alternativeName>
        <fullName evidence="5">Protein-(glutamine-N5) MTase PrmC</fullName>
    </alternativeName>
    <alternativeName>
        <fullName evidence="5">Protein-glutamine N-methyltransferase PrmC</fullName>
    </alternativeName>
</protein>
<reference evidence="9" key="1">
    <citation type="journal article" date="2019" name="Int. J. Syst. Evol. Microbiol.">
        <title>The Global Catalogue of Microorganisms (GCM) 10K type strain sequencing project: providing services to taxonomists for standard genome sequencing and annotation.</title>
        <authorList>
            <consortium name="The Broad Institute Genomics Platform"/>
            <consortium name="The Broad Institute Genome Sequencing Center for Infectious Disease"/>
            <person name="Wu L."/>
            <person name="Ma J."/>
        </authorList>
    </citation>
    <scope>NUCLEOTIDE SEQUENCE [LARGE SCALE GENOMIC DNA]</scope>
    <source>
        <strain evidence="9">JCM 17919</strain>
    </source>
</reference>
<evidence type="ECO:0000256" key="3">
    <source>
        <dbReference type="ARBA" id="ARBA00022691"/>
    </source>
</evidence>
<feature type="domain" description="Release factor glutamine methyltransferase N-terminal" evidence="7">
    <location>
        <begin position="9"/>
        <end position="75"/>
    </location>
</feature>
<comment type="similarity">
    <text evidence="5">Belongs to the protein N5-glutamine methyltransferase family. PrmC subfamily.</text>
</comment>
<dbReference type="CDD" id="cd02440">
    <property type="entry name" value="AdoMet_MTases"/>
    <property type="match status" value="1"/>
</dbReference>
<feature type="binding site" evidence="5">
    <location>
        <begin position="136"/>
        <end position="140"/>
    </location>
    <ligand>
        <name>S-adenosyl-L-methionine</name>
        <dbReference type="ChEBI" id="CHEBI:59789"/>
    </ligand>
</feature>
<dbReference type="Gene3D" id="1.10.8.10">
    <property type="entry name" value="DNA helicase RuvA subunit, C-terminal domain"/>
    <property type="match status" value="1"/>
</dbReference>
<dbReference type="InterPro" id="IPR019874">
    <property type="entry name" value="RF_methyltr_PrmC"/>
</dbReference>
<dbReference type="InterPro" id="IPR029063">
    <property type="entry name" value="SAM-dependent_MTases_sf"/>
</dbReference>
<dbReference type="PANTHER" id="PTHR18895:SF74">
    <property type="entry name" value="MTRF1L RELEASE FACTOR GLUTAMINE METHYLTRANSFERASE"/>
    <property type="match status" value="1"/>
</dbReference>
<accession>A0ABP8GNU0</accession>
<dbReference type="InterPro" id="IPR007848">
    <property type="entry name" value="Small_mtfrase_dom"/>
</dbReference>
<dbReference type="NCBIfam" id="TIGR03534">
    <property type="entry name" value="RF_mod_PrmC"/>
    <property type="match status" value="1"/>
</dbReference>
<dbReference type="GO" id="GO:0008168">
    <property type="term" value="F:methyltransferase activity"/>
    <property type="evidence" value="ECO:0007669"/>
    <property type="project" value="UniProtKB-KW"/>
</dbReference>
<feature type="binding site" evidence="5">
    <location>
        <position position="159"/>
    </location>
    <ligand>
        <name>S-adenosyl-L-methionine</name>
        <dbReference type="ChEBI" id="CHEBI:59789"/>
    </ligand>
</feature>
<dbReference type="NCBIfam" id="TIGR00536">
    <property type="entry name" value="hemK_fam"/>
    <property type="match status" value="1"/>
</dbReference>
<name>A0ABP8GNU0_9BACT</name>
<dbReference type="PROSITE" id="PS00092">
    <property type="entry name" value="N6_MTASE"/>
    <property type="match status" value="1"/>
</dbReference>
<dbReference type="Pfam" id="PF17827">
    <property type="entry name" value="PrmC_N"/>
    <property type="match status" value="1"/>
</dbReference>
<gene>
    <name evidence="5 8" type="primary">prmC</name>
    <name evidence="8" type="ORF">GCM10023184_16450</name>
</gene>
<dbReference type="PANTHER" id="PTHR18895">
    <property type="entry name" value="HEMK METHYLTRANSFERASE"/>
    <property type="match status" value="1"/>
</dbReference>
<evidence type="ECO:0000256" key="2">
    <source>
        <dbReference type="ARBA" id="ARBA00022679"/>
    </source>
</evidence>
<dbReference type="InterPro" id="IPR050320">
    <property type="entry name" value="N5-glutamine_MTase"/>
</dbReference>
<comment type="catalytic activity">
    <reaction evidence="4 5">
        <text>L-glutaminyl-[peptide chain release factor] + S-adenosyl-L-methionine = N(5)-methyl-L-glutaminyl-[peptide chain release factor] + S-adenosyl-L-homocysteine + H(+)</text>
        <dbReference type="Rhea" id="RHEA:42896"/>
        <dbReference type="Rhea" id="RHEA-COMP:10271"/>
        <dbReference type="Rhea" id="RHEA-COMP:10272"/>
        <dbReference type="ChEBI" id="CHEBI:15378"/>
        <dbReference type="ChEBI" id="CHEBI:30011"/>
        <dbReference type="ChEBI" id="CHEBI:57856"/>
        <dbReference type="ChEBI" id="CHEBI:59789"/>
        <dbReference type="ChEBI" id="CHEBI:61891"/>
        <dbReference type="EC" id="2.1.1.297"/>
    </reaction>
</comment>
<keyword evidence="1 5" id="KW-0489">Methyltransferase</keyword>
<dbReference type="HAMAP" id="MF_02126">
    <property type="entry name" value="RF_methyltr_PrmC"/>
    <property type="match status" value="1"/>
</dbReference>
<evidence type="ECO:0000256" key="5">
    <source>
        <dbReference type="HAMAP-Rule" id="MF_02126"/>
    </source>
</evidence>
<dbReference type="EMBL" id="BAABGY010000006">
    <property type="protein sequence ID" value="GAA4327297.1"/>
    <property type="molecule type" value="Genomic_DNA"/>
</dbReference>
<keyword evidence="2 5" id="KW-0808">Transferase</keyword>
<dbReference type="InterPro" id="IPR040758">
    <property type="entry name" value="PrmC_N"/>
</dbReference>
<dbReference type="InterPro" id="IPR002052">
    <property type="entry name" value="DNA_methylase_N6_adenine_CS"/>
</dbReference>
<dbReference type="Pfam" id="PF05175">
    <property type="entry name" value="MTS"/>
    <property type="match status" value="1"/>
</dbReference>
<feature type="binding site" evidence="5">
    <location>
        <position position="204"/>
    </location>
    <ligand>
        <name>S-adenosyl-L-methionine</name>
        <dbReference type="ChEBI" id="CHEBI:59789"/>
    </ligand>
</feature>
<evidence type="ECO:0000256" key="1">
    <source>
        <dbReference type="ARBA" id="ARBA00022603"/>
    </source>
</evidence>
<keyword evidence="9" id="KW-1185">Reference proteome</keyword>
<evidence type="ECO:0000259" key="7">
    <source>
        <dbReference type="Pfam" id="PF17827"/>
    </source>
</evidence>
<dbReference type="EC" id="2.1.1.297" evidence="5"/>
<evidence type="ECO:0000259" key="6">
    <source>
        <dbReference type="Pfam" id="PF05175"/>
    </source>
</evidence>
<dbReference type="Gene3D" id="3.40.50.150">
    <property type="entry name" value="Vaccinia Virus protein VP39"/>
    <property type="match status" value="1"/>
</dbReference>
<proteinExistence type="inferred from homology"/>
<dbReference type="GO" id="GO:0032259">
    <property type="term" value="P:methylation"/>
    <property type="evidence" value="ECO:0007669"/>
    <property type="project" value="UniProtKB-KW"/>
</dbReference>
<dbReference type="RefSeq" id="WP_345254982.1">
    <property type="nucleotide sequence ID" value="NZ_BAABGY010000006.1"/>
</dbReference>
<dbReference type="InterPro" id="IPR004556">
    <property type="entry name" value="HemK-like"/>
</dbReference>
<evidence type="ECO:0000256" key="4">
    <source>
        <dbReference type="ARBA" id="ARBA00048391"/>
    </source>
</evidence>